<dbReference type="AlphaFoldDB" id="M2T7E6"/>
<gene>
    <name evidence="3" type="ORF">C725_2165</name>
</gene>
<name>M2T7E6_9SPHN</name>
<keyword evidence="1" id="KW-0472">Membrane</keyword>
<evidence type="ECO:0000256" key="1">
    <source>
        <dbReference type="SAM" id="Phobius"/>
    </source>
</evidence>
<proteinExistence type="predicted"/>
<keyword evidence="4" id="KW-1185">Reference proteome</keyword>
<reference evidence="3 4" key="1">
    <citation type="journal article" date="2013" name="Genome Announc.">
        <title>Draft Genome Sequence of Strain JLT2015T, Belonging to the Family Sphingomonadaceae of the Alphaproteobacteria.</title>
        <authorList>
            <person name="Tang K."/>
            <person name="Liu K."/>
            <person name="Li S."/>
            <person name="Jiao N."/>
        </authorList>
    </citation>
    <scope>NUCLEOTIDE SEQUENCE [LARGE SCALE GENOMIC DNA]</scope>
    <source>
        <strain evidence="3 4">JLT2015</strain>
    </source>
</reference>
<dbReference type="Proteomes" id="UP000011717">
    <property type="component" value="Unassembled WGS sequence"/>
</dbReference>
<evidence type="ECO:0000256" key="2">
    <source>
        <dbReference type="SAM" id="SignalP"/>
    </source>
</evidence>
<dbReference type="OrthoDB" id="8480024at2"/>
<organism evidence="3 4">
    <name type="scientific">Pacificimonas flava</name>
    <dbReference type="NCBI Taxonomy" id="1234595"/>
    <lineage>
        <taxon>Bacteria</taxon>
        <taxon>Pseudomonadati</taxon>
        <taxon>Pseudomonadota</taxon>
        <taxon>Alphaproteobacteria</taxon>
        <taxon>Sphingomonadales</taxon>
        <taxon>Sphingosinicellaceae</taxon>
        <taxon>Pacificimonas</taxon>
    </lineage>
</organism>
<comment type="caution">
    <text evidence="3">The sequence shown here is derived from an EMBL/GenBank/DDBJ whole genome shotgun (WGS) entry which is preliminary data.</text>
</comment>
<feature type="chain" id="PRO_5004026504" evidence="2">
    <location>
        <begin position="31"/>
        <end position="266"/>
    </location>
</feature>
<dbReference type="EMBL" id="AMRV01000007">
    <property type="protein sequence ID" value="EMD82444.1"/>
    <property type="molecule type" value="Genomic_DNA"/>
</dbReference>
<sequence>MRQAPFRSCTLALASAAYASALLTPPAAKAQIPDAVITDEDVDAVSLDREAGADRTSSSERLFARLRAGEAGKAVDDLVEVVMTELEGNCPAIESYQVFNRSASFISMKVKCVDRATHMLTVGPVGIGVLSGGDGSIDRIRPGEGEIQIVNGEMPTAPAESGPSIRPGGLKSFAVAVGLLLLLIAAGIGIIYLWLRRQRRTLRWRGLRSEDKDALIEVSERVSKDLYRHPDGIWIVKGKRGKRRLFEHEPLARLYRDRGVKILQVR</sequence>
<accession>M2T7E6</accession>
<keyword evidence="1" id="KW-0812">Transmembrane</keyword>
<feature type="transmembrane region" description="Helical" evidence="1">
    <location>
        <begin position="173"/>
        <end position="195"/>
    </location>
</feature>
<keyword evidence="2" id="KW-0732">Signal</keyword>
<protein>
    <submittedName>
        <fullName evidence="3">Uncharacterized protein</fullName>
    </submittedName>
</protein>
<dbReference type="RefSeq" id="WP_008602737.1">
    <property type="nucleotide sequence ID" value="NZ_AMRV01000007.1"/>
</dbReference>
<evidence type="ECO:0000313" key="3">
    <source>
        <dbReference type="EMBL" id="EMD82444.1"/>
    </source>
</evidence>
<evidence type="ECO:0000313" key="4">
    <source>
        <dbReference type="Proteomes" id="UP000011717"/>
    </source>
</evidence>
<feature type="signal peptide" evidence="2">
    <location>
        <begin position="1"/>
        <end position="30"/>
    </location>
</feature>
<keyword evidence="1" id="KW-1133">Transmembrane helix</keyword>